<feature type="compositionally biased region" description="Low complexity" evidence="2">
    <location>
        <begin position="228"/>
        <end position="242"/>
    </location>
</feature>
<name>A0ABP9R0U8_9PSEU</name>
<accession>A0ABP9R0U8</accession>
<protein>
    <recommendedName>
        <fullName evidence="8">LytR family transcriptional attenuator</fullName>
    </recommendedName>
</protein>
<feature type="compositionally biased region" description="Basic and acidic residues" evidence="2">
    <location>
        <begin position="149"/>
        <end position="160"/>
    </location>
</feature>
<feature type="compositionally biased region" description="Pro residues" evidence="2">
    <location>
        <begin position="195"/>
        <end position="204"/>
    </location>
</feature>
<dbReference type="EMBL" id="BAABJP010000043">
    <property type="protein sequence ID" value="GAA5170202.1"/>
    <property type="molecule type" value="Genomic_DNA"/>
</dbReference>
<sequence length="1108" mass="111539">MADGVGDDAVSRAHRHRRESEGLSVADLLARHGRDATTPGHRHQHPGDEMDPSGGPGRAPSLAPDGDTAGSDTPAGPRGRRGSIGPITAPNLPAGPYGGYQPDAPAGRYAPDSSGERYIPYNSGERYVPDAPIGRYAPEAPAERYVPNDQRERDPLDKSADQYPMDGPTGRYPLVDRLPSADPHGYGPTASGPSSPVPLPPDEPPSSFAEFDAEPPPDEPRGDTGAIWSSGPAPAAPAGWPAEPDERAAGRADHPFRPTDRGRSAITESRPSSHDSLWSSPNPSTNLFAQLGSAEPDDRPTEVVPRVDDGAAPGNDLPGGLGNGVPGGPGNGIPGGPGNGVPGGPVGRAPGGPARGAPGDPADGASGGPAGGVAAAGGAVLGAAAAVGAAGGLAGAAGGAAGAALGGAGAAGAAAGTVALGAVAGTAAIRPGRHYRPDVSDPDAADPGTDEPASGEQGFAGPPPDHADQAFAEPPAGRAGPGFDEPTANRAGPGLAQPPADDPAADRARPAADQPEPVDQPAMPAHEEYDPGAGAGDSEKPAVVNAPPALTQDQRTRQIDASLTRLTAIHAGLGAELSQRVSRRADDEEEPAAPEADEPTDDGPPPPRHPTLNRVARIAALVAAAALFVVAASGWGMQIWLNTKLRPVTALDADAETVVDAAAQRGDRNYLFVGLPPGGREARPATVTLAHLDAARERLVLVGFPEELVVDRPSCDRWDNTQNSYPGGTTPAAQGIRLFEAYAEGGPRCLTKTVQKLTGLSVNHYTGLDLAALPAMVDAVHGVPLCQALSTSPGPAPESGPTVLTGDKALAFVRGSGDQTDDRVAAAGTPARTTNADDQLAIRHQQVFLAALLNKATSDGVLNSPGELDALVSAFGGASYEDNADLGELTPLAKALHRIEPAKVLVVTAPPSVPSGRPGEVDPGALYAAIRGDKALPGETVADKLDSGTAKPEPTLIPSSIRVTVRNASKRAGLANEAADSLRTLGFVVAGTGDAPASPGGRTIIRYSPDRAKQAAVLGDAVPSAIVEPAPPPPGSSTTDPADPLDPTGIDEPSAAPTPAPYVGPSVLELVLGDRFDGQVRVAPAPEPSAGASVASLRAATHTAPTCG</sequence>
<evidence type="ECO:0000256" key="2">
    <source>
        <dbReference type="SAM" id="MobiDB-lite"/>
    </source>
</evidence>
<feature type="region of interest" description="Disordered" evidence="2">
    <location>
        <begin position="1083"/>
        <end position="1108"/>
    </location>
</feature>
<feature type="compositionally biased region" description="Basic and acidic residues" evidence="2">
    <location>
        <begin position="244"/>
        <end position="263"/>
    </location>
</feature>
<feature type="region of interest" description="Disordered" evidence="2">
    <location>
        <begin position="577"/>
        <end position="611"/>
    </location>
</feature>
<gene>
    <name evidence="6" type="ORF">GCM10023321_67040</name>
</gene>
<dbReference type="Gene3D" id="3.40.630.190">
    <property type="entry name" value="LCP protein"/>
    <property type="match status" value="1"/>
</dbReference>
<feature type="compositionally biased region" description="Acidic residues" evidence="2">
    <location>
        <begin position="587"/>
        <end position="601"/>
    </location>
</feature>
<keyword evidence="3" id="KW-0812">Transmembrane</keyword>
<evidence type="ECO:0000256" key="1">
    <source>
        <dbReference type="ARBA" id="ARBA00006068"/>
    </source>
</evidence>
<feature type="compositionally biased region" description="Low complexity" evidence="2">
    <location>
        <begin position="355"/>
        <end position="364"/>
    </location>
</feature>
<dbReference type="Pfam" id="PF03816">
    <property type="entry name" value="LytR_cpsA_psr"/>
    <property type="match status" value="1"/>
</dbReference>
<evidence type="ECO:0000313" key="6">
    <source>
        <dbReference type="EMBL" id="GAA5170202.1"/>
    </source>
</evidence>
<reference evidence="7" key="1">
    <citation type="journal article" date="2019" name="Int. J. Syst. Evol. Microbiol.">
        <title>The Global Catalogue of Microorganisms (GCM) 10K type strain sequencing project: providing services to taxonomists for standard genome sequencing and annotation.</title>
        <authorList>
            <consortium name="The Broad Institute Genomics Platform"/>
            <consortium name="The Broad Institute Genome Sequencing Center for Infectious Disease"/>
            <person name="Wu L."/>
            <person name="Ma J."/>
        </authorList>
    </citation>
    <scope>NUCLEOTIDE SEQUENCE [LARGE SCALE GENOMIC DNA]</scope>
    <source>
        <strain evidence="7">JCM 18303</strain>
    </source>
</reference>
<dbReference type="InterPro" id="IPR027381">
    <property type="entry name" value="LytR/CpsA/Psr_C"/>
</dbReference>
<dbReference type="Pfam" id="PF13399">
    <property type="entry name" value="LytR_C"/>
    <property type="match status" value="1"/>
</dbReference>
<feature type="compositionally biased region" description="Gly residues" evidence="2">
    <location>
        <begin position="317"/>
        <end position="354"/>
    </location>
</feature>
<keyword evidence="7" id="KW-1185">Reference proteome</keyword>
<comment type="caution">
    <text evidence="6">The sequence shown here is derived from an EMBL/GenBank/DDBJ whole genome shotgun (WGS) entry which is preliminary data.</text>
</comment>
<keyword evidence="3" id="KW-0472">Membrane</keyword>
<feature type="region of interest" description="Disordered" evidence="2">
    <location>
        <begin position="1"/>
        <end position="375"/>
    </location>
</feature>
<feature type="region of interest" description="Disordered" evidence="2">
    <location>
        <begin position="432"/>
        <end position="556"/>
    </location>
</feature>
<feature type="transmembrane region" description="Helical" evidence="3">
    <location>
        <begin position="615"/>
        <end position="636"/>
    </location>
</feature>
<feature type="compositionally biased region" description="Polar residues" evidence="2">
    <location>
        <begin position="266"/>
        <end position="288"/>
    </location>
</feature>
<dbReference type="RefSeq" id="WP_185063574.1">
    <property type="nucleotide sequence ID" value="NZ_BAABJP010000043.1"/>
</dbReference>
<keyword evidence="3" id="KW-1133">Transmembrane helix</keyword>
<dbReference type="NCBIfam" id="TIGR00350">
    <property type="entry name" value="lytR_cpsA_psr"/>
    <property type="match status" value="1"/>
</dbReference>
<dbReference type="PANTHER" id="PTHR33392">
    <property type="entry name" value="POLYISOPRENYL-TEICHOIC ACID--PEPTIDOGLYCAN TEICHOIC ACID TRANSFERASE TAGU"/>
    <property type="match status" value="1"/>
</dbReference>
<dbReference type="InterPro" id="IPR050922">
    <property type="entry name" value="LytR/CpsA/Psr_CW_biosynth"/>
</dbReference>
<proteinExistence type="inferred from homology"/>
<evidence type="ECO:0000256" key="3">
    <source>
        <dbReference type="SAM" id="Phobius"/>
    </source>
</evidence>
<evidence type="ECO:0000313" key="7">
    <source>
        <dbReference type="Proteomes" id="UP001428817"/>
    </source>
</evidence>
<feature type="compositionally biased region" description="Basic and acidic residues" evidence="2">
    <location>
        <begin position="296"/>
        <end position="309"/>
    </location>
</feature>
<dbReference type="PANTHER" id="PTHR33392:SF6">
    <property type="entry name" value="POLYISOPRENYL-TEICHOIC ACID--PEPTIDOGLYCAN TEICHOIC ACID TRANSFERASE TAGU"/>
    <property type="match status" value="1"/>
</dbReference>
<comment type="similarity">
    <text evidence="1">Belongs to the LytR/CpsA/Psr (LCP) family.</text>
</comment>
<feature type="domain" description="Cell envelope-related transcriptional attenuator" evidence="4">
    <location>
        <begin position="686"/>
        <end position="820"/>
    </location>
</feature>
<feature type="domain" description="LytR/CpsA/Psr regulator C-terminal" evidence="5">
    <location>
        <begin position="960"/>
        <end position="1028"/>
    </location>
</feature>
<evidence type="ECO:0000259" key="4">
    <source>
        <dbReference type="Pfam" id="PF03816"/>
    </source>
</evidence>
<feature type="compositionally biased region" description="Gly residues" evidence="2">
    <location>
        <begin position="365"/>
        <end position="375"/>
    </location>
</feature>
<dbReference type="Gene3D" id="3.30.70.2390">
    <property type="match status" value="1"/>
</dbReference>
<dbReference type="InterPro" id="IPR004474">
    <property type="entry name" value="LytR_CpsA_psr"/>
</dbReference>
<feature type="region of interest" description="Disordered" evidence="2">
    <location>
        <begin position="1023"/>
        <end position="1062"/>
    </location>
</feature>
<evidence type="ECO:0000259" key="5">
    <source>
        <dbReference type="Pfam" id="PF13399"/>
    </source>
</evidence>
<organism evidence="6 7">
    <name type="scientific">Pseudonocardia eucalypti</name>
    <dbReference type="NCBI Taxonomy" id="648755"/>
    <lineage>
        <taxon>Bacteria</taxon>
        <taxon>Bacillati</taxon>
        <taxon>Actinomycetota</taxon>
        <taxon>Actinomycetes</taxon>
        <taxon>Pseudonocardiales</taxon>
        <taxon>Pseudonocardiaceae</taxon>
        <taxon>Pseudonocardia</taxon>
    </lineage>
</organism>
<evidence type="ECO:0008006" key="8">
    <source>
        <dbReference type="Google" id="ProtNLM"/>
    </source>
</evidence>
<dbReference type="Proteomes" id="UP001428817">
    <property type="component" value="Unassembled WGS sequence"/>
</dbReference>